<dbReference type="PROSITE" id="PS01124">
    <property type="entry name" value="HTH_ARAC_FAMILY_2"/>
    <property type="match status" value="1"/>
</dbReference>
<evidence type="ECO:0000256" key="1">
    <source>
        <dbReference type="ARBA" id="ARBA00023015"/>
    </source>
</evidence>
<keyword evidence="1" id="KW-0805">Transcription regulation</keyword>
<dbReference type="InterPro" id="IPR018060">
    <property type="entry name" value="HTH_AraC"/>
</dbReference>
<protein>
    <submittedName>
        <fullName evidence="5">Urease operon transcriptional activator</fullName>
    </submittedName>
</protein>
<dbReference type="Pfam" id="PF12625">
    <property type="entry name" value="Arabinose_bd"/>
    <property type="match status" value="1"/>
</dbReference>
<dbReference type="RefSeq" id="WP_058124092.1">
    <property type="nucleotide sequence ID" value="NZ_CYRX01000031.1"/>
</dbReference>
<keyword evidence="2" id="KW-0238">DNA-binding</keyword>
<dbReference type="STRING" id="266809.PM03_12285"/>
<dbReference type="GO" id="GO:0003700">
    <property type="term" value="F:DNA-binding transcription factor activity"/>
    <property type="evidence" value="ECO:0007669"/>
    <property type="project" value="InterPro"/>
</dbReference>
<dbReference type="InterPro" id="IPR032687">
    <property type="entry name" value="AraC-type_N"/>
</dbReference>
<keyword evidence="3" id="KW-0804">Transcription</keyword>
<evidence type="ECO:0000259" key="4">
    <source>
        <dbReference type="PROSITE" id="PS01124"/>
    </source>
</evidence>
<evidence type="ECO:0000313" key="5">
    <source>
        <dbReference type="EMBL" id="CUH61325.1"/>
    </source>
</evidence>
<evidence type="ECO:0000256" key="3">
    <source>
        <dbReference type="ARBA" id="ARBA00023163"/>
    </source>
</evidence>
<dbReference type="PRINTS" id="PR00032">
    <property type="entry name" value="HTHARAC"/>
</dbReference>
<dbReference type="SUPFAM" id="SSF46689">
    <property type="entry name" value="Homeodomain-like"/>
    <property type="match status" value="1"/>
</dbReference>
<dbReference type="InterPro" id="IPR020449">
    <property type="entry name" value="Tscrpt_reg_AraC-type_HTH"/>
</dbReference>
<dbReference type="Pfam" id="PF12833">
    <property type="entry name" value="HTH_18"/>
    <property type="match status" value="1"/>
</dbReference>
<dbReference type="Proteomes" id="UP000051298">
    <property type="component" value="Unassembled WGS sequence"/>
</dbReference>
<dbReference type="Gene3D" id="1.10.10.60">
    <property type="entry name" value="Homeodomain-like"/>
    <property type="match status" value="1"/>
</dbReference>
<dbReference type="eggNOG" id="COG2207">
    <property type="taxonomic scope" value="Bacteria"/>
</dbReference>
<sequence>MTSATPTHYSTVSRLFIADWLDALRPLCTEAEYQSLLERSNLIVDQNPSQGRVTLDQIVGLYQRAAVETGDEMMGLWSRPIRPRALQHLLTSVREATSLSSALYRFSTFWNLLLDDYQFTLTQIDAEWVLSLRPMGQRPVQRFGHMLILKLAHGLLSWLARREVPVSSVGFAFESPSFAQDYAVIFPAAVAFDTSETFIAFDLQGLGPVQMRSTAELDLFLENAPRDWIFTRSSEHTQALRVRSYLSTAGWDKTTLNDAARYMHTTPRTLMRKLQADGVSFQSIKDDLRRDIAIRHLLVGEKSVEAIAHEVGFSSAANFHRAFHRWTGNTPRAYRRQTKDIVTFRQ</sequence>
<dbReference type="GO" id="GO:0005829">
    <property type="term" value="C:cytosol"/>
    <property type="evidence" value="ECO:0007669"/>
    <property type="project" value="TreeGrafter"/>
</dbReference>
<dbReference type="AlphaFoldDB" id="A0A0P1FJK4"/>
<dbReference type="GO" id="GO:0000976">
    <property type="term" value="F:transcription cis-regulatory region binding"/>
    <property type="evidence" value="ECO:0007669"/>
    <property type="project" value="TreeGrafter"/>
</dbReference>
<evidence type="ECO:0000313" key="6">
    <source>
        <dbReference type="Proteomes" id="UP000051298"/>
    </source>
</evidence>
<feature type="domain" description="HTH araC/xylS-type" evidence="4">
    <location>
        <begin position="240"/>
        <end position="337"/>
    </location>
</feature>
<dbReference type="PANTHER" id="PTHR47894">
    <property type="entry name" value="HTH-TYPE TRANSCRIPTIONAL REGULATOR GADX"/>
    <property type="match status" value="1"/>
</dbReference>
<accession>A0A0P1FJK4</accession>
<dbReference type="EMBL" id="CYRX01000031">
    <property type="protein sequence ID" value="CUH61325.1"/>
    <property type="molecule type" value="Genomic_DNA"/>
</dbReference>
<dbReference type="InterPro" id="IPR009057">
    <property type="entry name" value="Homeodomain-like_sf"/>
</dbReference>
<dbReference type="SMART" id="SM00342">
    <property type="entry name" value="HTH_ARAC"/>
    <property type="match status" value="1"/>
</dbReference>
<dbReference type="PANTHER" id="PTHR47894:SF1">
    <property type="entry name" value="HTH-TYPE TRANSCRIPTIONAL REGULATOR VQSM"/>
    <property type="match status" value="1"/>
</dbReference>
<name>A0A0P1FJK4_9RHOB</name>
<gene>
    <name evidence="5" type="primary">ureR</name>
    <name evidence="5" type="ORF">THS5294_02630</name>
</gene>
<organism evidence="5 6">
    <name type="scientific">Thalassobacter stenotrophicus</name>
    <dbReference type="NCBI Taxonomy" id="266809"/>
    <lineage>
        <taxon>Bacteria</taxon>
        <taxon>Pseudomonadati</taxon>
        <taxon>Pseudomonadota</taxon>
        <taxon>Alphaproteobacteria</taxon>
        <taxon>Rhodobacterales</taxon>
        <taxon>Roseobacteraceae</taxon>
        <taxon>Thalassobacter</taxon>
    </lineage>
</organism>
<reference evidence="5 6" key="1">
    <citation type="submission" date="2015-09" db="EMBL/GenBank/DDBJ databases">
        <authorList>
            <consortium name="Swine Surveillance"/>
        </authorList>
    </citation>
    <scope>NUCLEOTIDE SEQUENCE [LARGE SCALE GENOMIC DNA]</scope>
    <source>
        <strain evidence="5 6">CECT 5294</strain>
    </source>
</reference>
<evidence type="ECO:0000256" key="2">
    <source>
        <dbReference type="ARBA" id="ARBA00023125"/>
    </source>
</evidence>
<proteinExistence type="predicted"/>